<dbReference type="GO" id="GO:0005886">
    <property type="term" value="C:plasma membrane"/>
    <property type="evidence" value="ECO:0007669"/>
    <property type="project" value="UniProtKB-SubCell"/>
</dbReference>
<protein>
    <recommendedName>
        <fullName evidence="10">Type II secretion system protein K</fullName>
    </recommendedName>
</protein>
<keyword evidence="15" id="KW-1185">Reference proteome</keyword>
<evidence type="ECO:0000256" key="11">
    <source>
        <dbReference type="SAM" id="Phobius"/>
    </source>
</evidence>
<evidence type="ECO:0000256" key="7">
    <source>
        <dbReference type="ARBA" id="ARBA00022927"/>
    </source>
</evidence>
<accession>A0A8J6QKR9</accession>
<dbReference type="Proteomes" id="UP000638014">
    <property type="component" value="Unassembled WGS sequence"/>
</dbReference>
<dbReference type="PIRSF" id="PIRSF002786">
    <property type="entry name" value="XcpX"/>
    <property type="match status" value="1"/>
</dbReference>
<keyword evidence="8 11" id="KW-1133">Transmembrane helix</keyword>
<dbReference type="EMBL" id="JACXAF010000028">
    <property type="protein sequence ID" value="MBD1391104.1"/>
    <property type="molecule type" value="Genomic_DNA"/>
</dbReference>
<evidence type="ECO:0000256" key="3">
    <source>
        <dbReference type="ARBA" id="ARBA00022448"/>
    </source>
</evidence>
<comment type="caution">
    <text evidence="14">The sequence shown here is derived from an EMBL/GenBank/DDBJ whole genome shotgun (WGS) entry which is preliminary data.</text>
</comment>
<dbReference type="Pfam" id="PF21687">
    <property type="entry name" value="T2SSK_1st"/>
    <property type="match status" value="1"/>
</dbReference>
<dbReference type="PANTHER" id="PTHR38831:SF1">
    <property type="entry name" value="TYPE II SECRETION SYSTEM PROTEIN K-RELATED"/>
    <property type="match status" value="1"/>
</dbReference>
<dbReference type="AlphaFoldDB" id="A0A8J6QKR9"/>
<evidence type="ECO:0000256" key="4">
    <source>
        <dbReference type="ARBA" id="ARBA00022475"/>
    </source>
</evidence>
<keyword evidence="5 10" id="KW-0997">Cell inner membrane</keyword>
<sequence>MNKHLQQRPPSGLARAWPRQSGVALITVLLVVALVSMIAVDMSERLRRQLTRTSTLMSLDAAKWVNIGAEGFARKILRQDFDDSSDKTHLSQYWASGEVTAPLESGAIFTGELSDMRSCFNLNGVRAQESELAQLQQTGERPLAAKQFLALLEQLEVDSYQAEIMVDSLTDWLDADDFVNQSGGAEDSEYQSRVKPYLAANSSLVDIGELRAINGFNQAVVDRIAPYVCVVPATRQWLLNVNTVEQPEQFVAAFSPNMTLSQAQQLMDDRPRDGFDTVDDMMSSQAFAGIEIPAQVKAGLTVLSDVFLLKAETRLDDGTKLRTEALLKHDSNNWTVISRRFGGRVERVLDSEAGESQ</sequence>
<dbReference type="Gene3D" id="1.10.40.60">
    <property type="entry name" value="EpsJ-like"/>
    <property type="match status" value="2"/>
</dbReference>
<evidence type="ECO:0000313" key="14">
    <source>
        <dbReference type="EMBL" id="MBD1391104.1"/>
    </source>
</evidence>
<dbReference type="InterPro" id="IPR005628">
    <property type="entry name" value="GspK"/>
</dbReference>
<comment type="similarity">
    <text evidence="2 10">Belongs to the GSP K family.</text>
</comment>
<evidence type="ECO:0000256" key="6">
    <source>
        <dbReference type="ARBA" id="ARBA00022692"/>
    </source>
</evidence>
<keyword evidence="7" id="KW-0653">Protein transport</keyword>
<gene>
    <name evidence="14" type="primary">gspK</name>
    <name evidence="14" type="ORF">IC617_16875</name>
</gene>
<evidence type="ECO:0000259" key="13">
    <source>
        <dbReference type="Pfam" id="PF21687"/>
    </source>
</evidence>
<evidence type="ECO:0000256" key="8">
    <source>
        <dbReference type="ARBA" id="ARBA00022989"/>
    </source>
</evidence>
<feature type="domain" description="T2SS protein K second SAM-like" evidence="12">
    <location>
        <begin position="239"/>
        <end position="302"/>
    </location>
</feature>
<evidence type="ECO:0000256" key="1">
    <source>
        <dbReference type="ARBA" id="ARBA00004533"/>
    </source>
</evidence>
<reference evidence="14" key="1">
    <citation type="submission" date="2020-09" db="EMBL/GenBank/DDBJ databases">
        <title>A novel bacterium of genus Neiella, isolated from South China Sea.</title>
        <authorList>
            <person name="Huang H."/>
            <person name="Mo K."/>
            <person name="Hu Y."/>
        </authorList>
    </citation>
    <scope>NUCLEOTIDE SEQUENCE</scope>
    <source>
        <strain evidence="14">HB171785</strain>
    </source>
</reference>
<feature type="transmembrane region" description="Helical" evidence="11">
    <location>
        <begin position="20"/>
        <end position="40"/>
    </location>
</feature>
<dbReference type="InterPro" id="IPR038072">
    <property type="entry name" value="GspK_central_sf"/>
</dbReference>
<comment type="subcellular location">
    <subcellularLocation>
        <location evidence="1 10">Cell inner membrane</location>
    </subcellularLocation>
</comment>
<keyword evidence="3 10" id="KW-0813">Transport</keyword>
<dbReference type="PANTHER" id="PTHR38831">
    <property type="entry name" value="TYPE II SECRETION SYSTEM PROTEIN K"/>
    <property type="match status" value="1"/>
</dbReference>
<name>A0A8J6QKR9_9GAMM</name>
<evidence type="ECO:0000313" key="15">
    <source>
        <dbReference type="Proteomes" id="UP000638014"/>
    </source>
</evidence>
<dbReference type="Pfam" id="PF03934">
    <property type="entry name" value="T2SSK"/>
    <property type="match status" value="1"/>
</dbReference>
<evidence type="ECO:0000256" key="9">
    <source>
        <dbReference type="ARBA" id="ARBA00023136"/>
    </source>
</evidence>
<dbReference type="Gene3D" id="3.30.1300.30">
    <property type="entry name" value="GSPII I/J protein-like"/>
    <property type="match status" value="1"/>
</dbReference>
<dbReference type="RefSeq" id="WP_191146165.1">
    <property type="nucleotide sequence ID" value="NZ_JACXAF010000028.1"/>
</dbReference>
<organism evidence="14 15">
    <name type="scientific">Neiella litorisoli</name>
    <dbReference type="NCBI Taxonomy" id="2771431"/>
    <lineage>
        <taxon>Bacteria</taxon>
        <taxon>Pseudomonadati</taxon>
        <taxon>Pseudomonadota</taxon>
        <taxon>Gammaproteobacteria</taxon>
        <taxon>Alteromonadales</taxon>
        <taxon>Echinimonadaceae</taxon>
        <taxon>Neiella</taxon>
    </lineage>
</organism>
<evidence type="ECO:0000256" key="10">
    <source>
        <dbReference type="PIRNR" id="PIRNR002786"/>
    </source>
</evidence>
<keyword evidence="4 10" id="KW-1003">Cell membrane</keyword>
<proteinExistence type="inferred from homology"/>
<evidence type="ECO:0000256" key="2">
    <source>
        <dbReference type="ARBA" id="ARBA00007246"/>
    </source>
</evidence>
<dbReference type="InterPro" id="IPR049179">
    <property type="entry name" value="T2SSK_SAM-like_2nd"/>
</dbReference>
<feature type="domain" description="T2SS protein K first SAM-like" evidence="13">
    <location>
        <begin position="118"/>
        <end position="233"/>
    </location>
</feature>
<keyword evidence="9 10" id="KW-0472">Membrane</keyword>
<dbReference type="NCBIfam" id="NF037980">
    <property type="entry name" value="T2SS_GspK"/>
    <property type="match status" value="1"/>
</dbReference>
<evidence type="ECO:0000259" key="12">
    <source>
        <dbReference type="Pfam" id="PF03934"/>
    </source>
</evidence>
<keyword evidence="6 11" id="KW-0812">Transmembrane</keyword>
<dbReference type="InterPro" id="IPR049031">
    <property type="entry name" value="T2SSK_SAM-like_1st"/>
</dbReference>
<dbReference type="SUPFAM" id="SSF158544">
    <property type="entry name" value="GspK insert domain-like"/>
    <property type="match status" value="2"/>
</dbReference>
<dbReference type="GO" id="GO:0009306">
    <property type="term" value="P:protein secretion"/>
    <property type="evidence" value="ECO:0007669"/>
    <property type="project" value="InterPro"/>
</dbReference>
<dbReference type="SUPFAM" id="SSF54523">
    <property type="entry name" value="Pili subunits"/>
    <property type="match status" value="1"/>
</dbReference>
<evidence type="ECO:0000256" key="5">
    <source>
        <dbReference type="ARBA" id="ARBA00022519"/>
    </source>
</evidence>
<dbReference type="InterPro" id="IPR045584">
    <property type="entry name" value="Pilin-like"/>
</dbReference>